<dbReference type="STRING" id="28128.HMPREF3226_00718"/>
<dbReference type="InterPro" id="IPR025348">
    <property type="entry name" value="DUF4252"/>
</dbReference>
<evidence type="ECO:0008006" key="4">
    <source>
        <dbReference type="Google" id="ProtNLM"/>
    </source>
</evidence>
<dbReference type="RefSeq" id="WP_060940304.1">
    <property type="nucleotide sequence ID" value="NZ_KQ957205.1"/>
</dbReference>
<sequence>MKSIIIALALLATSLTGWAQTINDVFKKFKEMENVTYVNIPKSVVGMALKSAGKDTVANWADKIDAIQILSLEEASVSTKQLFNAEVKKLDTSGYEDMIKVNSEGEKVRILTKGTEKIINSLIIFAIDENDCALVKIDGRIAPDDVNAIVDNQTRN</sequence>
<protein>
    <recommendedName>
        <fullName evidence="4">DUF4252 domain-containing protein</fullName>
    </recommendedName>
</protein>
<keyword evidence="1" id="KW-0732">Signal</keyword>
<evidence type="ECO:0000313" key="3">
    <source>
        <dbReference type="Proteomes" id="UP000070533"/>
    </source>
</evidence>
<evidence type="ECO:0000313" key="2">
    <source>
        <dbReference type="EMBL" id="KXA42361.1"/>
    </source>
</evidence>
<feature type="signal peptide" evidence="1">
    <location>
        <begin position="1"/>
        <end position="19"/>
    </location>
</feature>
<gene>
    <name evidence="2" type="ORF">HMPREF3226_00718</name>
</gene>
<proteinExistence type="predicted"/>
<name>A0A133QHJ7_9BACT</name>
<dbReference type="AlphaFoldDB" id="A0A133QHJ7"/>
<dbReference type="PATRIC" id="fig|28128.5.peg.725"/>
<dbReference type="EMBL" id="LRQG01000037">
    <property type="protein sequence ID" value="KXA42361.1"/>
    <property type="molecule type" value="Genomic_DNA"/>
</dbReference>
<dbReference type="OrthoDB" id="1072360at2"/>
<keyword evidence="3" id="KW-1185">Reference proteome</keyword>
<organism evidence="2 3">
    <name type="scientific">Prevotella corporis</name>
    <dbReference type="NCBI Taxonomy" id="28128"/>
    <lineage>
        <taxon>Bacteria</taxon>
        <taxon>Pseudomonadati</taxon>
        <taxon>Bacteroidota</taxon>
        <taxon>Bacteroidia</taxon>
        <taxon>Bacteroidales</taxon>
        <taxon>Prevotellaceae</taxon>
        <taxon>Prevotella</taxon>
    </lineage>
</organism>
<dbReference type="Proteomes" id="UP000070533">
    <property type="component" value="Unassembled WGS sequence"/>
</dbReference>
<reference evidence="3" key="1">
    <citation type="submission" date="2016-01" db="EMBL/GenBank/DDBJ databases">
        <authorList>
            <person name="Mitreva M."/>
            <person name="Pepin K.H."/>
            <person name="Mihindukulasuriya K.A."/>
            <person name="Fulton R."/>
            <person name="Fronick C."/>
            <person name="O'Laughlin M."/>
            <person name="Miner T."/>
            <person name="Herter B."/>
            <person name="Rosa B.A."/>
            <person name="Cordes M."/>
            <person name="Tomlinson C."/>
            <person name="Wollam A."/>
            <person name="Palsikar V.B."/>
            <person name="Mardis E.R."/>
            <person name="Wilson R.K."/>
        </authorList>
    </citation>
    <scope>NUCLEOTIDE SEQUENCE [LARGE SCALE GENOMIC DNA]</scope>
    <source>
        <strain evidence="3">MJR7716</strain>
    </source>
</reference>
<evidence type="ECO:0000256" key="1">
    <source>
        <dbReference type="SAM" id="SignalP"/>
    </source>
</evidence>
<accession>A0A133QHJ7</accession>
<comment type="caution">
    <text evidence="2">The sequence shown here is derived from an EMBL/GenBank/DDBJ whole genome shotgun (WGS) entry which is preliminary data.</text>
</comment>
<feature type="chain" id="PRO_5007458816" description="DUF4252 domain-containing protein" evidence="1">
    <location>
        <begin position="20"/>
        <end position="156"/>
    </location>
</feature>
<dbReference type="Pfam" id="PF14060">
    <property type="entry name" value="DUF4252"/>
    <property type="match status" value="1"/>
</dbReference>